<protein>
    <recommendedName>
        <fullName evidence="4">DUF11 domain-containing protein</fullName>
    </recommendedName>
</protein>
<sequence>MKRLICLILFLAFNAFLLSSQTTDLSVIAEAQNLSGNPISQVTIYEEFQYVVTIVNSGNAVSNSAVSIDFDDDLVVNSFVSQNSVGGTSDVSNFNLDASNVLTGSIANMPNNSSVEILINVNAPTELGGIALTTIVTAPDNVIDSNASNNSSIISIDVIDVVIDFTVTHSQINPTGGAPISAWGDNVTYRFTITNNSSIEFPLEGFSGNLTLSSDVNFGNPNVSLVSIECLSATNGTECIDTSSVASSTTAITSTQSVFSYNNQHVFTSGVSLTFEVIYKYLEPNCSSEIGPMNVDSFITIELNHANISQNASNSVPTHLIESESCPIVDICIMTEQINPTLGTSLDYNVPITLETTVCNNGPIETPMRFFLQNLSLPPVWSVTSLECISTTGDISCDNLTLTIDGQLWKSNDFVMQPNSTINIISTIEFIEPSCTINSSGVEARIRSATNILDVDIVDIVPENNLDEEILILPSAEPCPFADLTVTKTQINPANNLAPWGEVTYEISVLNDSEFNAIIELRDFMPDNQNEFVEGILRSISCVSTTGNASCFEILHSNIDVQLDGEPEDGEEDIFWEILPEDNWELPANSSVNFEITVEWIPECSDDDITATNGVEVKYVNAIEDTNPLNNRAFANTQFAPCIDLIVQTYPEFTQVGVNQSFDWVIDISNSVTSSEAEDVLFENTLNSVFSELGTPTCTVTSGNATCIANFSSAGNTISGVIPNMNAGSTVQIRIPVLSPSFGGAFNNIAEAIVSAANNEELTPELTYLLVMYK</sequence>
<feature type="signal peptide" evidence="1">
    <location>
        <begin position="1"/>
        <end position="17"/>
    </location>
</feature>
<evidence type="ECO:0000256" key="1">
    <source>
        <dbReference type="SAM" id="SignalP"/>
    </source>
</evidence>
<name>A0ABW3N5F2_9FLAO</name>
<comment type="caution">
    <text evidence="2">The sequence shown here is derived from an EMBL/GenBank/DDBJ whole genome shotgun (WGS) entry which is preliminary data.</text>
</comment>
<keyword evidence="1" id="KW-0732">Signal</keyword>
<gene>
    <name evidence="2" type="ORF">ACFQ1Q_05365</name>
</gene>
<reference evidence="3" key="1">
    <citation type="journal article" date="2019" name="Int. J. Syst. Evol. Microbiol.">
        <title>The Global Catalogue of Microorganisms (GCM) 10K type strain sequencing project: providing services to taxonomists for standard genome sequencing and annotation.</title>
        <authorList>
            <consortium name="The Broad Institute Genomics Platform"/>
            <consortium name="The Broad Institute Genome Sequencing Center for Infectious Disease"/>
            <person name="Wu L."/>
            <person name="Ma J."/>
        </authorList>
    </citation>
    <scope>NUCLEOTIDE SEQUENCE [LARGE SCALE GENOMIC DNA]</scope>
    <source>
        <strain evidence="3">CCUG 62215</strain>
    </source>
</reference>
<dbReference type="RefSeq" id="WP_386128739.1">
    <property type="nucleotide sequence ID" value="NZ_JBHTJL010000009.1"/>
</dbReference>
<evidence type="ECO:0000313" key="2">
    <source>
        <dbReference type="EMBL" id="MFD1062667.1"/>
    </source>
</evidence>
<dbReference type="Proteomes" id="UP001597013">
    <property type="component" value="Unassembled WGS sequence"/>
</dbReference>
<feature type="chain" id="PRO_5047069288" description="DUF11 domain-containing protein" evidence="1">
    <location>
        <begin position="18"/>
        <end position="774"/>
    </location>
</feature>
<proteinExistence type="predicted"/>
<dbReference type="EMBL" id="JBHTJL010000009">
    <property type="protein sequence ID" value="MFD1062667.1"/>
    <property type="molecule type" value="Genomic_DNA"/>
</dbReference>
<evidence type="ECO:0000313" key="3">
    <source>
        <dbReference type="Proteomes" id="UP001597013"/>
    </source>
</evidence>
<evidence type="ECO:0008006" key="4">
    <source>
        <dbReference type="Google" id="ProtNLM"/>
    </source>
</evidence>
<accession>A0ABW3N5F2</accession>
<keyword evidence="3" id="KW-1185">Reference proteome</keyword>
<organism evidence="2 3">
    <name type="scientific">Winogradskyella litorisediminis</name>
    <dbReference type="NCBI Taxonomy" id="1156618"/>
    <lineage>
        <taxon>Bacteria</taxon>
        <taxon>Pseudomonadati</taxon>
        <taxon>Bacteroidota</taxon>
        <taxon>Flavobacteriia</taxon>
        <taxon>Flavobacteriales</taxon>
        <taxon>Flavobacteriaceae</taxon>
        <taxon>Winogradskyella</taxon>
    </lineage>
</organism>